<gene>
    <name evidence="2" type="ORF">HNAJ_LOCUS4156</name>
</gene>
<organism evidence="4">
    <name type="scientific">Rodentolepis nana</name>
    <name type="common">Dwarf tapeworm</name>
    <name type="synonym">Hymenolepis nana</name>
    <dbReference type="NCBI Taxonomy" id="102285"/>
    <lineage>
        <taxon>Eukaryota</taxon>
        <taxon>Metazoa</taxon>
        <taxon>Spiralia</taxon>
        <taxon>Lophotrochozoa</taxon>
        <taxon>Platyhelminthes</taxon>
        <taxon>Cestoda</taxon>
        <taxon>Eucestoda</taxon>
        <taxon>Cyclophyllidea</taxon>
        <taxon>Hymenolepididae</taxon>
        <taxon>Rodentolepis</taxon>
    </lineage>
</organism>
<evidence type="ECO:0000313" key="2">
    <source>
        <dbReference type="EMBL" id="VDO00016.1"/>
    </source>
</evidence>
<protein>
    <submittedName>
        <fullName evidence="4">Tubulin-specific chaperone A</fullName>
    </submittedName>
</protein>
<reference evidence="4" key="1">
    <citation type="submission" date="2017-02" db="UniProtKB">
        <authorList>
            <consortium name="WormBaseParasite"/>
        </authorList>
    </citation>
    <scope>IDENTIFICATION</scope>
</reference>
<proteinExistence type="predicted"/>
<feature type="compositionally biased region" description="Polar residues" evidence="1">
    <location>
        <begin position="92"/>
        <end position="102"/>
    </location>
</feature>
<dbReference type="WBParaSite" id="HNAJ_0000415801-mRNA-1">
    <property type="protein sequence ID" value="HNAJ_0000415801-mRNA-1"/>
    <property type="gene ID" value="HNAJ_0000415801"/>
</dbReference>
<evidence type="ECO:0000313" key="3">
    <source>
        <dbReference type="Proteomes" id="UP000278807"/>
    </source>
</evidence>
<feature type="region of interest" description="Disordered" evidence="1">
    <location>
        <begin position="60"/>
        <end position="102"/>
    </location>
</feature>
<dbReference type="AlphaFoldDB" id="A0A0R3TAR9"/>
<evidence type="ECO:0000256" key="1">
    <source>
        <dbReference type="SAM" id="MobiDB-lite"/>
    </source>
</evidence>
<accession>A0A0R3TAR9</accession>
<reference evidence="2 3" key="2">
    <citation type="submission" date="2018-11" db="EMBL/GenBank/DDBJ databases">
        <authorList>
            <consortium name="Pathogen Informatics"/>
        </authorList>
    </citation>
    <scope>NUCLEOTIDE SEQUENCE [LARGE SCALE GENOMIC DNA]</scope>
</reference>
<keyword evidence="3" id="KW-1185">Reference proteome</keyword>
<dbReference type="OrthoDB" id="6497161at2759"/>
<sequence length="102" mass="11825">MSQDTRFQIKKILLTYDIDKFTITEENLTDDKLQYCQFPGTEKKSGRPSEHLEELKRKRDALRNTADQTGRTGALRNIAEQTGRKEDVQAWREQSANAHLNS</sequence>
<name>A0A0R3TAR9_RODNA</name>
<dbReference type="Proteomes" id="UP000278807">
    <property type="component" value="Unassembled WGS sequence"/>
</dbReference>
<dbReference type="EMBL" id="UZAE01002745">
    <property type="protein sequence ID" value="VDO00016.1"/>
    <property type="molecule type" value="Genomic_DNA"/>
</dbReference>
<evidence type="ECO:0000313" key="4">
    <source>
        <dbReference type="WBParaSite" id="HNAJ_0000415801-mRNA-1"/>
    </source>
</evidence>